<evidence type="ECO:0000256" key="1">
    <source>
        <dbReference type="PIRSR" id="PIRSR601310-1"/>
    </source>
</evidence>
<dbReference type="Proteomes" id="UP000650628">
    <property type="component" value="Unassembled WGS sequence"/>
</dbReference>
<dbReference type="EMBL" id="BOOO01000034">
    <property type="protein sequence ID" value="GII32215.1"/>
    <property type="molecule type" value="Genomic_DNA"/>
</dbReference>
<dbReference type="RefSeq" id="WP_203956127.1">
    <property type="nucleotide sequence ID" value="NZ_BOOO01000034.1"/>
</dbReference>
<feature type="short sequence motif" description="Histidine triad motif" evidence="2 3">
    <location>
        <begin position="102"/>
        <end position="106"/>
    </location>
</feature>
<feature type="domain" description="HIT" evidence="4">
    <location>
        <begin position="12"/>
        <end position="117"/>
    </location>
</feature>
<evidence type="ECO:0000256" key="2">
    <source>
        <dbReference type="PIRSR" id="PIRSR601310-3"/>
    </source>
</evidence>
<keyword evidence="5" id="KW-0378">Hydrolase</keyword>
<dbReference type="SUPFAM" id="SSF54197">
    <property type="entry name" value="HIT-like"/>
    <property type="match status" value="1"/>
</dbReference>
<dbReference type="InterPro" id="IPR011146">
    <property type="entry name" value="HIT-like"/>
</dbReference>
<proteinExistence type="predicted"/>
<dbReference type="Pfam" id="PF01230">
    <property type="entry name" value="HIT"/>
    <property type="match status" value="1"/>
</dbReference>
<dbReference type="GO" id="GO:0016787">
    <property type="term" value="F:hydrolase activity"/>
    <property type="evidence" value="ECO:0007669"/>
    <property type="project" value="UniProtKB-KW"/>
</dbReference>
<accession>A0A8J3TSF7</accession>
<dbReference type="AlphaFoldDB" id="A0A8J3TSF7"/>
<gene>
    <name evidence="5" type="ORF">Pmi06nite_56570</name>
</gene>
<dbReference type="InterPro" id="IPR019808">
    <property type="entry name" value="Histidine_triad_CS"/>
</dbReference>
<dbReference type="PROSITE" id="PS51084">
    <property type="entry name" value="HIT_2"/>
    <property type="match status" value="1"/>
</dbReference>
<dbReference type="PRINTS" id="PR00332">
    <property type="entry name" value="HISTRIAD"/>
</dbReference>
<dbReference type="GO" id="GO:0009117">
    <property type="term" value="P:nucleotide metabolic process"/>
    <property type="evidence" value="ECO:0007669"/>
    <property type="project" value="TreeGrafter"/>
</dbReference>
<dbReference type="InterPro" id="IPR036265">
    <property type="entry name" value="HIT-like_sf"/>
</dbReference>
<evidence type="ECO:0000259" key="4">
    <source>
        <dbReference type="PROSITE" id="PS51084"/>
    </source>
</evidence>
<evidence type="ECO:0000256" key="3">
    <source>
        <dbReference type="PROSITE-ProRule" id="PRU00464"/>
    </source>
</evidence>
<dbReference type="Gene3D" id="3.30.428.10">
    <property type="entry name" value="HIT-like"/>
    <property type="match status" value="1"/>
</dbReference>
<protein>
    <submittedName>
        <fullName evidence="5">Hydrolase</fullName>
    </submittedName>
</protein>
<comment type="caution">
    <text evidence="5">The sequence shown here is derived from an EMBL/GenBank/DDBJ whole genome shotgun (WGS) entry which is preliminary data.</text>
</comment>
<sequence length="148" mass="16190">MPNAGPYVAGCLFCEIAAGERPAHVVFSDEVVAAFLDARPVFKGHVLVVPHGHVETLTDLPVEVVGPYFERVQAVARAVEEGMEAAGTFVAMNNRVSQSVPHLHTHVVPRNRKDGLRGFFWPRMKYADDVEAAEIADRIRAALKKSTS</sequence>
<dbReference type="PANTHER" id="PTHR46648">
    <property type="entry name" value="HIT FAMILY PROTEIN 1"/>
    <property type="match status" value="1"/>
</dbReference>
<reference evidence="5 6" key="1">
    <citation type="submission" date="2021-01" db="EMBL/GenBank/DDBJ databases">
        <title>Whole genome shotgun sequence of Planotetraspora mira NBRC 15435.</title>
        <authorList>
            <person name="Komaki H."/>
            <person name="Tamura T."/>
        </authorList>
    </citation>
    <scope>NUCLEOTIDE SEQUENCE [LARGE SCALE GENOMIC DNA]</scope>
    <source>
        <strain evidence="5 6">NBRC 15435</strain>
    </source>
</reference>
<dbReference type="InterPro" id="IPR001310">
    <property type="entry name" value="Histidine_triad_HIT"/>
</dbReference>
<evidence type="ECO:0000313" key="6">
    <source>
        <dbReference type="Proteomes" id="UP000650628"/>
    </source>
</evidence>
<evidence type="ECO:0000313" key="5">
    <source>
        <dbReference type="EMBL" id="GII32215.1"/>
    </source>
</evidence>
<organism evidence="5 6">
    <name type="scientific">Planotetraspora mira</name>
    <dbReference type="NCBI Taxonomy" id="58121"/>
    <lineage>
        <taxon>Bacteria</taxon>
        <taxon>Bacillati</taxon>
        <taxon>Actinomycetota</taxon>
        <taxon>Actinomycetes</taxon>
        <taxon>Streptosporangiales</taxon>
        <taxon>Streptosporangiaceae</taxon>
        <taxon>Planotetraspora</taxon>
    </lineage>
</organism>
<dbReference type="PANTHER" id="PTHR46648:SF1">
    <property type="entry name" value="ADENOSINE 5'-MONOPHOSPHORAMIDASE HNT1"/>
    <property type="match status" value="1"/>
</dbReference>
<name>A0A8J3TSF7_9ACTN</name>
<keyword evidence="6" id="KW-1185">Reference proteome</keyword>
<feature type="active site" description="Tele-AMP-histidine intermediate" evidence="1">
    <location>
        <position position="104"/>
    </location>
</feature>
<dbReference type="PROSITE" id="PS00892">
    <property type="entry name" value="HIT_1"/>
    <property type="match status" value="1"/>
</dbReference>